<organism evidence="2 3">
    <name type="scientific">Xylaria arbuscula</name>
    <dbReference type="NCBI Taxonomy" id="114810"/>
    <lineage>
        <taxon>Eukaryota</taxon>
        <taxon>Fungi</taxon>
        <taxon>Dikarya</taxon>
        <taxon>Ascomycota</taxon>
        <taxon>Pezizomycotina</taxon>
        <taxon>Sordariomycetes</taxon>
        <taxon>Xylariomycetidae</taxon>
        <taxon>Xylariales</taxon>
        <taxon>Xylariaceae</taxon>
        <taxon>Xylaria</taxon>
    </lineage>
</organism>
<protein>
    <submittedName>
        <fullName evidence="2">Uncharacterized protein</fullName>
    </submittedName>
</protein>
<evidence type="ECO:0000256" key="1">
    <source>
        <dbReference type="SAM" id="MobiDB-lite"/>
    </source>
</evidence>
<comment type="caution">
    <text evidence="2">The sequence shown here is derived from an EMBL/GenBank/DDBJ whole genome shotgun (WGS) entry which is preliminary data.</text>
</comment>
<dbReference type="Proteomes" id="UP001148614">
    <property type="component" value="Unassembled WGS sequence"/>
</dbReference>
<accession>A0A9W8TFJ4</accession>
<proteinExistence type="predicted"/>
<keyword evidence="3" id="KW-1185">Reference proteome</keyword>
<dbReference type="EMBL" id="JANPWZ010003875">
    <property type="protein sequence ID" value="KAJ3550667.1"/>
    <property type="molecule type" value="Genomic_DNA"/>
</dbReference>
<sequence>MALQPSLLPRDDTIGHLPHHPSNLISNGSSLPPMSGPFSSTNFFTPPYLPMQFLCCPFHQNVLSPDSGMLEQMPESWASVGMPIQQLPGRAMALFDDDYSGWSTSAFEAPFQPDSLYSVQGWALPTNNDGHLAMLSPISTLNGQHRDVNTTLDTRYIRVTDGSTPPGNVARPGTPNHEVYPEELALSPADSGFHARQASPPLFIFHCKRPLTGKISSPSLTLGHTSLTSIANHARTTDLGRPPTTPSNKLHDNSTDDQCLTLPKERQVCNKDRSLQPSDEEPRCWDHGCNGRKFASRGNLKRHQKRRCKARSAQYVGESTRGPTRSMIFKSANGKNGKLRLRQRSNAATSPPCFLAASV</sequence>
<evidence type="ECO:0000313" key="3">
    <source>
        <dbReference type="Proteomes" id="UP001148614"/>
    </source>
</evidence>
<dbReference type="AlphaFoldDB" id="A0A9W8TFJ4"/>
<gene>
    <name evidence="2" type="ORF">NPX13_g11467</name>
</gene>
<feature type="region of interest" description="Disordered" evidence="1">
    <location>
        <begin position="1"/>
        <end position="28"/>
    </location>
</feature>
<name>A0A9W8TFJ4_9PEZI</name>
<reference evidence="2" key="1">
    <citation type="submission" date="2022-07" db="EMBL/GenBank/DDBJ databases">
        <title>Genome Sequence of Xylaria arbuscula.</title>
        <authorList>
            <person name="Buettner E."/>
        </authorList>
    </citation>
    <scope>NUCLEOTIDE SEQUENCE</scope>
    <source>
        <strain evidence="2">VT107</strain>
    </source>
</reference>
<evidence type="ECO:0000313" key="2">
    <source>
        <dbReference type="EMBL" id="KAJ3550667.1"/>
    </source>
</evidence>
<feature type="region of interest" description="Disordered" evidence="1">
    <location>
        <begin position="235"/>
        <end position="257"/>
    </location>
</feature>